<evidence type="ECO:0000313" key="1">
    <source>
        <dbReference type="EMBL" id="TGO73068.1"/>
    </source>
</evidence>
<dbReference type="EMBL" id="PQXM01000392">
    <property type="protein sequence ID" value="TGO73068.1"/>
    <property type="molecule type" value="Genomic_DNA"/>
</dbReference>
<protein>
    <submittedName>
        <fullName evidence="1">Uncharacterized protein</fullName>
    </submittedName>
</protein>
<gene>
    <name evidence="1" type="ORF">BELL_0394g00090</name>
</gene>
<proteinExistence type="predicted"/>
<dbReference type="AlphaFoldDB" id="A0A4Z1JHP0"/>
<name>A0A4Z1JHP0_9HELO</name>
<dbReference type="Proteomes" id="UP000297229">
    <property type="component" value="Unassembled WGS sequence"/>
</dbReference>
<keyword evidence="2" id="KW-1185">Reference proteome</keyword>
<sequence length="80" mass="9276">MNFSTSTTARMDTDTEIRGFYVPATKIIPSLTEFHILKVSRYKPYRWFIRHDFGKGLPELPAKICKLSQTYQGVCKVKMS</sequence>
<accession>A0A4Z1JHP0</accession>
<comment type="caution">
    <text evidence="1">The sequence shown here is derived from an EMBL/GenBank/DDBJ whole genome shotgun (WGS) entry which is preliminary data.</text>
</comment>
<reference evidence="1 2" key="1">
    <citation type="submission" date="2017-12" db="EMBL/GenBank/DDBJ databases">
        <title>Comparative genomics of Botrytis spp.</title>
        <authorList>
            <person name="Valero-Jimenez C.A."/>
            <person name="Tapia P."/>
            <person name="Veloso J."/>
            <person name="Silva-Moreno E."/>
            <person name="Staats M."/>
            <person name="Valdes J.H."/>
            <person name="Van Kan J.A.L."/>
        </authorList>
    </citation>
    <scope>NUCLEOTIDE SEQUENCE [LARGE SCALE GENOMIC DNA]</scope>
    <source>
        <strain evidence="1 2">Be9601</strain>
    </source>
</reference>
<organism evidence="1 2">
    <name type="scientific">Botrytis elliptica</name>
    <dbReference type="NCBI Taxonomy" id="278938"/>
    <lineage>
        <taxon>Eukaryota</taxon>
        <taxon>Fungi</taxon>
        <taxon>Dikarya</taxon>
        <taxon>Ascomycota</taxon>
        <taxon>Pezizomycotina</taxon>
        <taxon>Leotiomycetes</taxon>
        <taxon>Helotiales</taxon>
        <taxon>Sclerotiniaceae</taxon>
        <taxon>Botrytis</taxon>
    </lineage>
</organism>
<evidence type="ECO:0000313" key="2">
    <source>
        <dbReference type="Proteomes" id="UP000297229"/>
    </source>
</evidence>